<protein>
    <submittedName>
        <fullName evidence="1">Uncharacterized protein</fullName>
    </submittedName>
</protein>
<comment type="caution">
    <text evidence="1">The sequence shown here is derived from an EMBL/GenBank/DDBJ whole genome shotgun (WGS) entry which is preliminary data.</text>
</comment>
<gene>
    <name evidence="1" type="ORF">GON03_17190</name>
</gene>
<dbReference type="EMBL" id="WSEK01000004">
    <property type="protein sequence ID" value="MVQ50924.1"/>
    <property type="molecule type" value="Genomic_DNA"/>
</dbReference>
<evidence type="ECO:0000313" key="1">
    <source>
        <dbReference type="EMBL" id="MVQ50924.1"/>
    </source>
</evidence>
<dbReference type="RefSeq" id="WP_157344120.1">
    <property type="nucleotide sequence ID" value="NZ_WSEK01000004.1"/>
</dbReference>
<evidence type="ECO:0000313" key="2">
    <source>
        <dbReference type="Proteomes" id="UP000473525"/>
    </source>
</evidence>
<reference evidence="1 2" key="1">
    <citation type="submission" date="2019-12" db="EMBL/GenBank/DDBJ databases">
        <authorList>
            <person name="Huq M.A."/>
        </authorList>
    </citation>
    <scope>NUCLEOTIDE SEQUENCE [LARGE SCALE GENOMIC DNA]</scope>
    <source>
        <strain evidence="1 2">MAH-18</strain>
    </source>
</reference>
<keyword evidence="2" id="KW-1185">Reference proteome</keyword>
<organism evidence="1 2">
    <name type="scientific">Nocardioides agri</name>
    <dbReference type="NCBI Taxonomy" id="2682843"/>
    <lineage>
        <taxon>Bacteria</taxon>
        <taxon>Bacillati</taxon>
        <taxon>Actinomycetota</taxon>
        <taxon>Actinomycetes</taxon>
        <taxon>Propionibacteriales</taxon>
        <taxon>Nocardioidaceae</taxon>
        <taxon>Nocardioides</taxon>
    </lineage>
</organism>
<dbReference type="Proteomes" id="UP000473525">
    <property type="component" value="Unassembled WGS sequence"/>
</dbReference>
<name>A0A6L6XU35_9ACTN</name>
<dbReference type="AlphaFoldDB" id="A0A6L6XU35"/>
<proteinExistence type="predicted"/>
<sequence length="260" mass="27647">MWELDDLEPAAAEMESRLLSPSGRRTPSVSATLTSVVPALLTRMSRTELGILGSMRGPVSPTVLPAGAPPDVLVSQIRVRAALVQFYRELHSGLDREQRGGVDALCDIATVLHLDRWLSPSVVAETLRPLRALVGPESELGFGPRCDEVLDVLQGVADLTGSADRVDAVADAWGGRPAEHWDGIAASLLATADVTGRHIALRMVTRITTVPSTTVRNSPVFRAIRLRAAAVILADVAEEDLVRVASEPWLAGISAGPAAY</sequence>
<accession>A0A6L6XU35</accession>